<dbReference type="Proteomes" id="UP000239469">
    <property type="component" value="Unassembled WGS sequence"/>
</dbReference>
<gene>
    <name evidence="1" type="ORF">BUE93_22220</name>
</gene>
<evidence type="ECO:0000313" key="2">
    <source>
        <dbReference type="Proteomes" id="UP000239469"/>
    </source>
</evidence>
<protein>
    <submittedName>
        <fullName evidence="1">Uncharacterized protein</fullName>
    </submittedName>
</protein>
<accession>A0A2S9WYC6</accession>
<name>A0A2S9WYC6_9NEIS</name>
<reference evidence="1 2" key="1">
    <citation type="submission" date="2017-01" db="EMBL/GenBank/DDBJ databases">
        <title>New insights into the genetic diversity of Chromobacterium isolated from tropical freshwater lake.</title>
        <authorList>
            <person name="Santos A.B."/>
            <person name="Nascimento A.M."/>
            <person name="Da Silva P.C."/>
        </authorList>
    </citation>
    <scope>NUCLEOTIDE SEQUENCE [LARGE SCALE GENOMIC DNA]</scope>
    <source>
        <strain evidence="1 2">56AF</strain>
    </source>
</reference>
<organism evidence="1 2">
    <name type="scientific">Chromobacterium amazonense</name>
    <dbReference type="NCBI Taxonomy" id="1382803"/>
    <lineage>
        <taxon>Bacteria</taxon>
        <taxon>Pseudomonadati</taxon>
        <taxon>Pseudomonadota</taxon>
        <taxon>Betaproteobacteria</taxon>
        <taxon>Neisseriales</taxon>
        <taxon>Chromobacteriaceae</taxon>
        <taxon>Chromobacterium</taxon>
    </lineage>
</organism>
<comment type="caution">
    <text evidence="1">The sequence shown here is derived from an EMBL/GenBank/DDBJ whole genome shotgun (WGS) entry which is preliminary data.</text>
</comment>
<dbReference type="AlphaFoldDB" id="A0A2S9WYC6"/>
<proteinExistence type="predicted"/>
<evidence type="ECO:0000313" key="1">
    <source>
        <dbReference type="EMBL" id="PRP68468.1"/>
    </source>
</evidence>
<sequence>MPLPRAICSQIITGMKYCGHAGECQHKRQPADTGAAIAAVNAAHAAGDLNLGEQPANHINGVRVYQMDDCDWVAARSRDEAINWHYQHCAVDIEDIHELTATELDSLQFHVDDSRRGPTISFRERLQQIIDNGEQVPDLFASTEF</sequence>
<dbReference type="EMBL" id="MTBD01000125">
    <property type="protein sequence ID" value="PRP68468.1"/>
    <property type="molecule type" value="Genomic_DNA"/>
</dbReference>